<organism evidence="3 4">
    <name type="scientific">Mya arenaria</name>
    <name type="common">Soft-shell clam</name>
    <dbReference type="NCBI Taxonomy" id="6604"/>
    <lineage>
        <taxon>Eukaryota</taxon>
        <taxon>Metazoa</taxon>
        <taxon>Spiralia</taxon>
        <taxon>Lophotrochozoa</taxon>
        <taxon>Mollusca</taxon>
        <taxon>Bivalvia</taxon>
        <taxon>Autobranchia</taxon>
        <taxon>Heteroconchia</taxon>
        <taxon>Euheterodonta</taxon>
        <taxon>Imparidentia</taxon>
        <taxon>Neoheterodontei</taxon>
        <taxon>Myida</taxon>
        <taxon>Myoidea</taxon>
        <taxon>Myidae</taxon>
        <taxon>Mya</taxon>
    </lineage>
</organism>
<gene>
    <name evidence="3" type="ORF">MAR_005467</name>
</gene>
<reference evidence="3" key="1">
    <citation type="submission" date="2022-11" db="EMBL/GenBank/DDBJ databases">
        <title>Centuries of genome instability and evolution in soft-shell clam transmissible cancer (bioRxiv).</title>
        <authorList>
            <person name="Hart S.F.M."/>
            <person name="Yonemitsu M.A."/>
            <person name="Giersch R.M."/>
            <person name="Beal B.F."/>
            <person name="Arriagada G."/>
            <person name="Davis B.W."/>
            <person name="Ostrander E.A."/>
            <person name="Goff S.P."/>
            <person name="Metzger M.J."/>
        </authorList>
    </citation>
    <scope>NUCLEOTIDE SEQUENCE</scope>
    <source>
        <strain evidence="3">MELC-2E11</strain>
        <tissue evidence="3">Siphon/mantle</tissue>
    </source>
</reference>
<dbReference type="Proteomes" id="UP001164746">
    <property type="component" value="Chromosome 9"/>
</dbReference>
<feature type="compositionally biased region" description="Basic and acidic residues" evidence="1">
    <location>
        <begin position="79"/>
        <end position="90"/>
    </location>
</feature>
<name>A0ABY7F1A3_MYAAR</name>
<dbReference type="InterPro" id="IPR001849">
    <property type="entry name" value="PH_domain"/>
</dbReference>
<feature type="domain" description="PH" evidence="2">
    <location>
        <begin position="1"/>
        <end position="51"/>
    </location>
</feature>
<dbReference type="PROSITE" id="PS50003">
    <property type="entry name" value="PH_DOMAIN"/>
    <property type="match status" value="1"/>
</dbReference>
<proteinExistence type="predicted"/>
<sequence>MAEFKCVDVHIDREQCFFLIFGDPEKEHIVFCCDTNRSLKKWIKKLKEAIYAFDSGIGHEEEAEESDDEAEESYDEADDRTTSNDNHGEEPQYENFGHFADQADVQTSTLKKKQANEVVDDKPGDTHDDFYENVLHGGAHKVSCEYPENDDQETHVQRRIKGGRKIGPSKTDAKMDVNTRYPIKTNSCSALETNSENATIDGSGREKKYSTVLKKGESQSMRLRINEFEQSSKSANSFGKGLSKNITSSKLKDLYENVDYPAVKNDKRAGATTK</sequence>
<evidence type="ECO:0000313" key="4">
    <source>
        <dbReference type="Proteomes" id="UP001164746"/>
    </source>
</evidence>
<accession>A0ABY7F1A3</accession>
<protein>
    <recommendedName>
        <fullName evidence="2">PH domain-containing protein</fullName>
    </recommendedName>
</protein>
<evidence type="ECO:0000256" key="1">
    <source>
        <dbReference type="SAM" id="MobiDB-lite"/>
    </source>
</evidence>
<evidence type="ECO:0000259" key="2">
    <source>
        <dbReference type="PROSITE" id="PS50003"/>
    </source>
</evidence>
<feature type="compositionally biased region" description="Acidic residues" evidence="1">
    <location>
        <begin position="61"/>
        <end position="78"/>
    </location>
</feature>
<evidence type="ECO:0000313" key="3">
    <source>
        <dbReference type="EMBL" id="WAR15362.1"/>
    </source>
</evidence>
<feature type="region of interest" description="Disordered" evidence="1">
    <location>
        <begin position="57"/>
        <end position="94"/>
    </location>
</feature>
<feature type="region of interest" description="Disordered" evidence="1">
    <location>
        <begin position="107"/>
        <end position="126"/>
    </location>
</feature>
<keyword evidence="4" id="KW-1185">Reference proteome</keyword>
<dbReference type="EMBL" id="CP111020">
    <property type="protein sequence ID" value="WAR15362.1"/>
    <property type="molecule type" value="Genomic_DNA"/>
</dbReference>
<dbReference type="SUPFAM" id="SSF50729">
    <property type="entry name" value="PH domain-like"/>
    <property type="match status" value="1"/>
</dbReference>